<feature type="domain" description="EamA" evidence="2">
    <location>
        <begin position="7"/>
        <end position="140"/>
    </location>
</feature>
<proteinExistence type="predicted"/>
<feature type="transmembrane region" description="Helical" evidence="1">
    <location>
        <begin position="125"/>
        <end position="145"/>
    </location>
</feature>
<feature type="transmembrane region" description="Helical" evidence="1">
    <location>
        <begin position="97"/>
        <end position="118"/>
    </location>
</feature>
<protein>
    <recommendedName>
        <fullName evidence="2">EamA domain-containing protein</fullName>
    </recommendedName>
</protein>
<feature type="transmembrane region" description="Helical" evidence="1">
    <location>
        <begin position="186"/>
        <end position="208"/>
    </location>
</feature>
<keyword evidence="1" id="KW-0472">Membrane</keyword>
<evidence type="ECO:0000313" key="3">
    <source>
        <dbReference type="EMBL" id="OHA55062.1"/>
    </source>
</evidence>
<dbReference type="Gene3D" id="1.10.3730.20">
    <property type="match status" value="1"/>
</dbReference>
<dbReference type="EMBL" id="MHTC01000028">
    <property type="protein sequence ID" value="OHA55062.1"/>
    <property type="molecule type" value="Genomic_DNA"/>
</dbReference>
<dbReference type="Proteomes" id="UP000177575">
    <property type="component" value="Unassembled WGS sequence"/>
</dbReference>
<evidence type="ECO:0000313" key="4">
    <source>
        <dbReference type="Proteomes" id="UP000177575"/>
    </source>
</evidence>
<feature type="transmembrane region" description="Helical" evidence="1">
    <location>
        <begin position="220"/>
        <end position="239"/>
    </location>
</feature>
<evidence type="ECO:0000259" key="2">
    <source>
        <dbReference type="Pfam" id="PF00892"/>
    </source>
</evidence>
<dbReference type="InterPro" id="IPR037185">
    <property type="entry name" value="EmrE-like"/>
</dbReference>
<dbReference type="AlphaFoldDB" id="A0A1G2Q5G4"/>
<name>A0A1G2Q5G4_9BACT</name>
<organism evidence="3 4">
    <name type="scientific">Candidatus Veblenbacteria bacterium RIFOXYB1_FULL_43_13</name>
    <dbReference type="NCBI Taxonomy" id="1802426"/>
    <lineage>
        <taxon>Bacteria</taxon>
        <taxon>Candidatus Vebleniibacteriota</taxon>
    </lineage>
</organism>
<dbReference type="PANTHER" id="PTHR22911">
    <property type="entry name" value="ACYL-MALONYL CONDENSING ENZYME-RELATED"/>
    <property type="match status" value="1"/>
</dbReference>
<evidence type="ECO:0000256" key="1">
    <source>
        <dbReference type="SAM" id="Phobius"/>
    </source>
</evidence>
<reference evidence="3 4" key="1">
    <citation type="journal article" date="2016" name="Nat. Commun.">
        <title>Thousands of microbial genomes shed light on interconnected biogeochemical processes in an aquifer system.</title>
        <authorList>
            <person name="Anantharaman K."/>
            <person name="Brown C.T."/>
            <person name="Hug L.A."/>
            <person name="Sharon I."/>
            <person name="Castelle C.J."/>
            <person name="Probst A.J."/>
            <person name="Thomas B.C."/>
            <person name="Singh A."/>
            <person name="Wilkins M.J."/>
            <person name="Karaoz U."/>
            <person name="Brodie E.L."/>
            <person name="Williams K.H."/>
            <person name="Hubbard S.S."/>
            <person name="Banfield J.F."/>
        </authorList>
    </citation>
    <scope>NUCLEOTIDE SEQUENCE [LARGE SCALE GENOMIC DNA]</scope>
</reference>
<feature type="domain" description="EamA" evidence="2">
    <location>
        <begin position="156"/>
        <end position="289"/>
    </location>
</feature>
<gene>
    <name evidence="3" type="ORF">A2388_01250</name>
</gene>
<keyword evidence="1" id="KW-0812">Transmembrane</keyword>
<dbReference type="Pfam" id="PF00892">
    <property type="entry name" value="EamA"/>
    <property type="match status" value="2"/>
</dbReference>
<keyword evidence="1" id="KW-1133">Transmembrane helix</keyword>
<feature type="transmembrane region" description="Helical" evidence="1">
    <location>
        <begin position="69"/>
        <end position="91"/>
    </location>
</feature>
<accession>A0A1G2Q5G4</accession>
<feature type="transmembrane region" description="Helical" evidence="1">
    <location>
        <begin position="37"/>
        <end position="57"/>
    </location>
</feature>
<dbReference type="GO" id="GO:0016020">
    <property type="term" value="C:membrane"/>
    <property type="evidence" value="ECO:0007669"/>
    <property type="project" value="InterPro"/>
</dbReference>
<dbReference type="SUPFAM" id="SSF103481">
    <property type="entry name" value="Multidrug resistance efflux transporter EmrE"/>
    <property type="match status" value="2"/>
</dbReference>
<sequence>MNNYRTGPWLVALAAFLWAIDAPFRKYLTADLSSTTIVFMEHILIVIIVLVGLRPYLKEFKKLNWRGWLAIAFIGFGGSALATVLFTQSFHYVNPSVAILLQKIQPLVAILLAVIFLHERLNKKFWIWALLALAGAYIVSFPEISPQGLSFAGGTTGVLLALGAAGLWGGATVFGRYLLRDLTWQAITALRFISALIFLLVIQVYYGRLAEVGAASGQDWIFVFIVAIVAGFVSLLIYYRGLKYTSASIATLAELTFPMAAVVINWIFLDASLTFMQIIGSVVLLLAITKLSWVNINTAKEA</sequence>
<feature type="transmembrane region" description="Helical" evidence="1">
    <location>
        <begin position="251"/>
        <end position="269"/>
    </location>
</feature>
<dbReference type="InterPro" id="IPR000620">
    <property type="entry name" value="EamA_dom"/>
</dbReference>
<feature type="transmembrane region" description="Helical" evidence="1">
    <location>
        <begin position="157"/>
        <end position="179"/>
    </location>
</feature>
<comment type="caution">
    <text evidence="3">The sequence shown here is derived from an EMBL/GenBank/DDBJ whole genome shotgun (WGS) entry which is preliminary data.</text>
</comment>
<feature type="transmembrane region" description="Helical" evidence="1">
    <location>
        <begin position="275"/>
        <end position="296"/>
    </location>
</feature>